<sequence>MRMPSVVVQRLFRNASLVGYPRFFVSQARVFVVLGVCPGTVWYRRVPHFKELGSESLKEPSMELQPCELQLR</sequence>
<evidence type="ECO:0000313" key="1">
    <source>
        <dbReference type="EMBL" id="MQL96808.1"/>
    </source>
</evidence>
<name>A0A843VJZ4_COLES</name>
<proteinExistence type="predicted"/>
<accession>A0A843VJZ4</accession>
<dbReference type="EMBL" id="NMUH01001961">
    <property type="protein sequence ID" value="MQL96808.1"/>
    <property type="molecule type" value="Genomic_DNA"/>
</dbReference>
<keyword evidence="2" id="KW-1185">Reference proteome</keyword>
<comment type="caution">
    <text evidence="1">The sequence shown here is derived from an EMBL/GenBank/DDBJ whole genome shotgun (WGS) entry which is preliminary data.</text>
</comment>
<organism evidence="1 2">
    <name type="scientific">Colocasia esculenta</name>
    <name type="common">Wild taro</name>
    <name type="synonym">Arum esculentum</name>
    <dbReference type="NCBI Taxonomy" id="4460"/>
    <lineage>
        <taxon>Eukaryota</taxon>
        <taxon>Viridiplantae</taxon>
        <taxon>Streptophyta</taxon>
        <taxon>Embryophyta</taxon>
        <taxon>Tracheophyta</taxon>
        <taxon>Spermatophyta</taxon>
        <taxon>Magnoliopsida</taxon>
        <taxon>Liliopsida</taxon>
        <taxon>Araceae</taxon>
        <taxon>Aroideae</taxon>
        <taxon>Colocasieae</taxon>
        <taxon>Colocasia</taxon>
    </lineage>
</organism>
<dbReference type="AlphaFoldDB" id="A0A843VJZ4"/>
<protein>
    <submittedName>
        <fullName evidence="1">Uncharacterized protein</fullName>
    </submittedName>
</protein>
<reference evidence="1" key="1">
    <citation type="submission" date="2017-07" db="EMBL/GenBank/DDBJ databases">
        <title>Taro Niue Genome Assembly and Annotation.</title>
        <authorList>
            <person name="Atibalentja N."/>
            <person name="Keating K."/>
            <person name="Fields C.J."/>
        </authorList>
    </citation>
    <scope>NUCLEOTIDE SEQUENCE</scope>
    <source>
        <strain evidence="1">Niue_2</strain>
        <tissue evidence="1">Leaf</tissue>
    </source>
</reference>
<evidence type="ECO:0000313" key="2">
    <source>
        <dbReference type="Proteomes" id="UP000652761"/>
    </source>
</evidence>
<gene>
    <name evidence="1" type="ORF">Taro_029497</name>
</gene>
<dbReference type="Proteomes" id="UP000652761">
    <property type="component" value="Unassembled WGS sequence"/>
</dbReference>